<organism evidence="8 9">
    <name type="scientific">Podila minutissima</name>
    <dbReference type="NCBI Taxonomy" id="64525"/>
    <lineage>
        <taxon>Eukaryota</taxon>
        <taxon>Fungi</taxon>
        <taxon>Fungi incertae sedis</taxon>
        <taxon>Mucoromycota</taxon>
        <taxon>Mortierellomycotina</taxon>
        <taxon>Mortierellomycetes</taxon>
        <taxon>Mortierellales</taxon>
        <taxon>Mortierellaceae</taxon>
        <taxon>Podila</taxon>
    </lineage>
</organism>
<dbReference type="SMART" id="SM00249">
    <property type="entry name" value="PHD"/>
    <property type="match status" value="1"/>
</dbReference>
<feature type="region of interest" description="Disordered" evidence="5">
    <location>
        <begin position="1"/>
        <end position="20"/>
    </location>
</feature>
<dbReference type="InterPro" id="IPR011011">
    <property type="entry name" value="Znf_FYVE_PHD"/>
</dbReference>
<accession>A0A9P5SJZ1</accession>
<dbReference type="Gene3D" id="3.30.40.10">
    <property type="entry name" value="Zinc/RING finger domain, C3HC4 (zinc finger)"/>
    <property type="match status" value="1"/>
</dbReference>
<sequence>MTRTLRSRQTTENISEDDSEDALAIRKLLSSLSKDSSSDATASDPDVKAKATKSLLQPKEHVFLKPQIPFRRGSTGSARSVPYVRSPPRPSRRPSTLTSVPFKAFPPMAPALSLPKAISKPTSPPLSIGQISSQLKLALQQGLRKVLDTDTVELEDSTPTREQVEEARHLERRALIAEAYLVLEQTLNSPQSCAELDTLLTSDLLHVMGDLETVVVIKQEHKERLECQHCQRTYKNRRGLTSHIRRCTARQPTSDTEESTASETEDQRNARCPSTKDHDAGEEEAIKCICGSTEDEGDFVQCDDCKSWLHLECVGLSVNKVPEEYYCPPCQPSMSMTGGKSSRRVYPRASDNASEAREQHGVSESDEDEPSEATSPQVVLNHDWVEEPSGELSFNGEYMSAQLVAAARSIFKEPCSLALMLDGSSSQEVASSPVPDPLHSSPAIYDDHVFHAYDDGPTAGLELAFGTDSPFETVQPIEYFETNELLTPNFMELDSSGSFDQLLSDDTVDSDGLRTPLDLHYDSQLASMWEIETMNASGKTSLEIDLEADQPLQAQEDWLYN</sequence>
<dbReference type="GO" id="GO:0033698">
    <property type="term" value="C:Rpd3L complex"/>
    <property type="evidence" value="ECO:0007669"/>
    <property type="project" value="TreeGrafter"/>
</dbReference>
<evidence type="ECO:0000256" key="5">
    <source>
        <dbReference type="SAM" id="MobiDB-lite"/>
    </source>
</evidence>
<dbReference type="InterPro" id="IPR053051">
    <property type="entry name" value="HDAC_complex_subunit"/>
</dbReference>
<evidence type="ECO:0000256" key="1">
    <source>
        <dbReference type="ARBA" id="ARBA00022723"/>
    </source>
</evidence>
<dbReference type="GO" id="GO:0061188">
    <property type="term" value="P:negative regulation of rDNA heterochromatin formation"/>
    <property type="evidence" value="ECO:0007669"/>
    <property type="project" value="TreeGrafter"/>
</dbReference>
<feature type="compositionally biased region" description="Low complexity" evidence="5">
    <location>
        <begin position="77"/>
        <end position="86"/>
    </location>
</feature>
<feature type="compositionally biased region" description="Basic and acidic residues" evidence="5">
    <location>
        <begin position="265"/>
        <end position="278"/>
    </location>
</feature>
<protein>
    <submittedName>
        <fullName evidence="8">PHD finger protein 20</fullName>
    </submittedName>
</protein>
<dbReference type="GO" id="GO:0061186">
    <property type="term" value="P:negative regulation of silent mating-type cassette heterochromatin formation"/>
    <property type="evidence" value="ECO:0007669"/>
    <property type="project" value="TreeGrafter"/>
</dbReference>
<dbReference type="InterPro" id="IPR013087">
    <property type="entry name" value="Znf_C2H2_type"/>
</dbReference>
<dbReference type="GO" id="GO:0070210">
    <property type="term" value="C:Rpd3L-Expanded complex"/>
    <property type="evidence" value="ECO:0007669"/>
    <property type="project" value="TreeGrafter"/>
</dbReference>
<feature type="region of interest" description="Disordered" evidence="5">
    <location>
        <begin position="335"/>
        <end position="379"/>
    </location>
</feature>
<dbReference type="PANTHER" id="PTHR47793:SF1">
    <property type="entry name" value="HISTONE DEACETYLASE COMPLEX SUBUNIT CTI6"/>
    <property type="match status" value="1"/>
</dbReference>
<feature type="compositionally biased region" description="Acidic residues" evidence="5">
    <location>
        <begin position="255"/>
        <end position="264"/>
    </location>
</feature>
<evidence type="ECO:0000259" key="6">
    <source>
        <dbReference type="PROSITE" id="PS50016"/>
    </source>
</evidence>
<dbReference type="InterPro" id="IPR001965">
    <property type="entry name" value="Znf_PHD"/>
</dbReference>
<dbReference type="PROSITE" id="PS50157">
    <property type="entry name" value="ZINC_FINGER_C2H2_2"/>
    <property type="match status" value="1"/>
</dbReference>
<dbReference type="GO" id="GO:0008270">
    <property type="term" value="F:zinc ion binding"/>
    <property type="evidence" value="ECO:0007669"/>
    <property type="project" value="UniProtKB-KW"/>
</dbReference>
<dbReference type="SUPFAM" id="SSF57903">
    <property type="entry name" value="FYVE/PHD zinc finger"/>
    <property type="match status" value="1"/>
</dbReference>
<dbReference type="EMBL" id="JAAAUY010000579">
    <property type="protein sequence ID" value="KAF9328291.1"/>
    <property type="molecule type" value="Genomic_DNA"/>
</dbReference>
<keyword evidence="1" id="KW-0479">Metal-binding</keyword>
<feature type="region of interest" description="Disordered" evidence="5">
    <location>
        <begin position="67"/>
        <end position="102"/>
    </location>
</feature>
<dbReference type="PROSITE" id="PS01359">
    <property type="entry name" value="ZF_PHD_1"/>
    <property type="match status" value="1"/>
</dbReference>
<dbReference type="InterPro" id="IPR019787">
    <property type="entry name" value="Znf_PHD-finger"/>
</dbReference>
<feature type="domain" description="PHD-type" evidence="6">
    <location>
        <begin position="285"/>
        <end position="333"/>
    </location>
</feature>
<dbReference type="InterPro" id="IPR019786">
    <property type="entry name" value="Zinc_finger_PHD-type_CS"/>
</dbReference>
<comment type="caution">
    <text evidence="8">The sequence shown here is derived from an EMBL/GenBank/DDBJ whole genome shotgun (WGS) entry which is preliminary data.</text>
</comment>
<feature type="domain" description="C2H2-type" evidence="7">
    <location>
        <begin position="225"/>
        <end position="252"/>
    </location>
</feature>
<evidence type="ECO:0000256" key="2">
    <source>
        <dbReference type="ARBA" id="ARBA00022771"/>
    </source>
</evidence>
<dbReference type="Proteomes" id="UP000696485">
    <property type="component" value="Unassembled WGS sequence"/>
</dbReference>
<name>A0A9P5SJZ1_9FUNG</name>
<evidence type="ECO:0000256" key="3">
    <source>
        <dbReference type="ARBA" id="ARBA00022833"/>
    </source>
</evidence>
<keyword evidence="3" id="KW-0862">Zinc</keyword>
<evidence type="ECO:0000313" key="9">
    <source>
        <dbReference type="Proteomes" id="UP000696485"/>
    </source>
</evidence>
<evidence type="ECO:0000313" key="8">
    <source>
        <dbReference type="EMBL" id="KAF9328291.1"/>
    </source>
</evidence>
<keyword evidence="9" id="KW-1185">Reference proteome</keyword>
<dbReference type="AlphaFoldDB" id="A0A9P5SJZ1"/>
<evidence type="ECO:0000256" key="4">
    <source>
        <dbReference type="PROSITE-ProRule" id="PRU00042"/>
    </source>
</evidence>
<feature type="compositionally biased region" description="Basic and acidic residues" evidence="5">
    <location>
        <begin position="354"/>
        <end position="363"/>
    </location>
</feature>
<keyword evidence="2 4" id="KW-0863">Zinc-finger</keyword>
<dbReference type="PANTHER" id="PTHR47793">
    <property type="entry name" value="HISTONE DEACETYLASE COMPLEX SUBUNIT CTI6"/>
    <property type="match status" value="1"/>
</dbReference>
<feature type="compositionally biased region" description="Polar residues" evidence="5">
    <location>
        <begin position="1"/>
        <end position="13"/>
    </location>
</feature>
<gene>
    <name evidence="8" type="primary">PHF20</name>
    <name evidence="8" type="ORF">BG006_008488</name>
</gene>
<reference evidence="8" key="1">
    <citation type="journal article" date="2020" name="Fungal Divers.">
        <title>Resolving the Mortierellaceae phylogeny through synthesis of multi-gene phylogenetics and phylogenomics.</title>
        <authorList>
            <person name="Vandepol N."/>
            <person name="Liber J."/>
            <person name="Desiro A."/>
            <person name="Na H."/>
            <person name="Kennedy M."/>
            <person name="Barry K."/>
            <person name="Grigoriev I.V."/>
            <person name="Miller A.N."/>
            <person name="O'Donnell K."/>
            <person name="Stajich J.E."/>
            <person name="Bonito G."/>
        </authorList>
    </citation>
    <scope>NUCLEOTIDE SEQUENCE</scope>
    <source>
        <strain evidence="8">NVP1</strain>
    </source>
</reference>
<dbReference type="PROSITE" id="PS50016">
    <property type="entry name" value="ZF_PHD_2"/>
    <property type="match status" value="1"/>
</dbReference>
<proteinExistence type="predicted"/>
<dbReference type="InterPro" id="IPR013083">
    <property type="entry name" value="Znf_RING/FYVE/PHD"/>
</dbReference>
<evidence type="ECO:0000259" key="7">
    <source>
        <dbReference type="PROSITE" id="PS50157"/>
    </source>
</evidence>
<dbReference type="Pfam" id="PF00628">
    <property type="entry name" value="PHD"/>
    <property type="match status" value="1"/>
</dbReference>
<feature type="region of interest" description="Disordered" evidence="5">
    <location>
        <begin position="246"/>
        <end position="278"/>
    </location>
</feature>